<dbReference type="STRING" id="3469.A0A4Y7JP00"/>
<protein>
    <recommendedName>
        <fullName evidence="3">AP2/ERF domain-containing protein</fullName>
    </recommendedName>
</protein>
<gene>
    <name evidence="1" type="ORF">C5167_023503</name>
</gene>
<evidence type="ECO:0008006" key="3">
    <source>
        <dbReference type="Google" id="ProtNLM"/>
    </source>
</evidence>
<dbReference type="EMBL" id="CM010719">
    <property type="protein sequence ID" value="RZC61752.1"/>
    <property type="molecule type" value="Genomic_DNA"/>
</dbReference>
<name>A0A4Y7JP00_PAPSO</name>
<dbReference type="Proteomes" id="UP000316621">
    <property type="component" value="Chromosome 5"/>
</dbReference>
<reference evidence="1 2" key="1">
    <citation type="journal article" date="2018" name="Science">
        <title>The opium poppy genome and morphinan production.</title>
        <authorList>
            <person name="Guo L."/>
            <person name="Winzer T."/>
            <person name="Yang X."/>
            <person name="Li Y."/>
            <person name="Ning Z."/>
            <person name="He Z."/>
            <person name="Teodor R."/>
            <person name="Lu Y."/>
            <person name="Bowser T.A."/>
            <person name="Graham I.A."/>
            <person name="Ye K."/>
        </authorList>
    </citation>
    <scope>NUCLEOTIDE SEQUENCE [LARGE SCALE GENOMIC DNA]</scope>
    <source>
        <strain evidence="2">cv. HN1</strain>
        <tissue evidence="1">Leaves</tissue>
    </source>
</reference>
<proteinExistence type="predicted"/>
<dbReference type="Gramene" id="RZC61752">
    <property type="protein sequence ID" value="RZC61752"/>
    <property type="gene ID" value="C5167_023503"/>
</dbReference>
<accession>A0A4Y7JP00</accession>
<sequence length="86" mass="9495">MEVYILGFGLHAYDKAAIKCNEREAVTNFEPSTYAGEINPMIDEGGINYNLDLNLGMSTPSSADGRCGSNRIGYSPFAHMMLREQE</sequence>
<dbReference type="AlphaFoldDB" id="A0A4Y7JP00"/>
<keyword evidence="2" id="KW-1185">Reference proteome</keyword>
<evidence type="ECO:0000313" key="1">
    <source>
        <dbReference type="EMBL" id="RZC61752.1"/>
    </source>
</evidence>
<evidence type="ECO:0000313" key="2">
    <source>
        <dbReference type="Proteomes" id="UP000316621"/>
    </source>
</evidence>
<organism evidence="1 2">
    <name type="scientific">Papaver somniferum</name>
    <name type="common">Opium poppy</name>
    <dbReference type="NCBI Taxonomy" id="3469"/>
    <lineage>
        <taxon>Eukaryota</taxon>
        <taxon>Viridiplantae</taxon>
        <taxon>Streptophyta</taxon>
        <taxon>Embryophyta</taxon>
        <taxon>Tracheophyta</taxon>
        <taxon>Spermatophyta</taxon>
        <taxon>Magnoliopsida</taxon>
        <taxon>Ranunculales</taxon>
        <taxon>Papaveraceae</taxon>
        <taxon>Papaveroideae</taxon>
        <taxon>Papaver</taxon>
    </lineage>
</organism>